<comment type="caution">
    <text evidence="1">The sequence shown here is derived from an EMBL/GenBank/DDBJ whole genome shotgun (WGS) entry which is preliminary data.</text>
</comment>
<gene>
    <name evidence="1" type="ORF">HJO_14999</name>
</gene>
<dbReference type="OrthoDB" id="7628592at2"/>
<dbReference type="EMBL" id="ARYK01000009">
    <property type="protein sequence ID" value="KCZ88835.1"/>
    <property type="molecule type" value="Genomic_DNA"/>
</dbReference>
<organism evidence="1 2">
    <name type="scientific">Hyphomonas johnsonii MHS-2</name>
    <dbReference type="NCBI Taxonomy" id="1280950"/>
    <lineage>
        <taxon>Bacteria</taxon>
        <taxon>Pseudomonadati</taxon>
        <taxon>Pseudomonadota</taxon>
        <taxon>Alphaproteobacteria</taxon>
        <taxon>Hyphomonadales</taxon>
        <taxon>Hyphomonadaceae</taxon>
        <taxon>Hyphomonas</taxon>
    </lineage>
</organism>
<dbReference type="PATRIC" id="fig|1280950.3.peg.3011"/>
<dbReference type="RefSeq" id="WP_156945723.1">
    <property type="nucleotide sequence ID" value="NZ_ARYK01000009.1"/>
</dbReference>
<name>A0A059FDW9_9PROT</name>
<dbReference type="AlphaFoldDB" id="A0A059FDW9"/>
<dbReference type="Proteomes" id="UP000025171">
    <property type="component" value="Unassembled WGS sequence"/>
</dbReference>
<protein>
    <submittedName>
        <fullName evidence="1">Uncharacterized protein</fullName>
    </submittedName>
</protein>
<accession>A0A059FDW9</accession>
<dbReference type="STRING" id="1280950.HJO_14999"/>
<evidence type="ECO:0000313" key="2">
    <source>
        <dbReference type="Proteomes" id="UP000025171"/>
    </source>
</evidence>
<evidence type="ECO:0000313" key="1">
    <source>
        <dbReference type="EMBL" id="KCZ88835.1"/>
    </source>
</evidence>
<reference evidence="1 2" key="1">
    <citation type="journal article" date="2014" name="Antonie Van Leeuwenhoek">
        <title>Hyphomonas beringensis sp. nov. and Hyphomonas chukchiensis sp. nov., isolated from surface seawater of the Bering Sea and Chukchi Sea.</title>
        <authorList>
            <person name="Li C."/>
            <person name="Lai Q."/>
            <person name="Li G."/>
            <person name="Dong C."/>
            <person name="Wang J."/>
            <person name="Liao Y."/>
            <person name="Shao Z."/>
        </authorList>
    </citation>
    <scope>NUCLEOTIDE SEQUENCE [LARGE SCALE GENOMIC DNA]</scope>
    <source>
        <strain evidence="1 2">MHS-2</strain>
    </source>
</reference>
<keyword evidence="2" id="KW-1185">Reference proteome</keyword>
<sequence length="315" mass="34363">MDQGFEGLIAQITSVVKVSESDAQRLGAELYRAGVRCLSDADGLFAINRTLAGTNVIWDRLFVAAIKDHVLSNTEPKHWVSDEDAMWLIDHVSRDGEAPLASEVDLLLQVIRYAEGASERLGRFVLQAACARITAAGAASREDVERVRRALIVPATDQPMWVTGSEAEILVQTNDSVAFALNDPSWNDLFARAISNHLVARAHPDPAAAQRLLARETCLGDLRPEPGTFFEALTPAFDEGAWFEAISRNSIKAAFARRTAQRWANGDIDLAEDGEADWFLRRVGPDANISLAERTLIDFLKVEAPGLTQGLAAAT</sequence>
<proteinExistence type="predicted"/>